<keyword evidence="1" id="KW-1185">Reference proteome</keyword>
<dbReference type="AlphaFoldDB" id="A0A915KUP4"/>
<evidence type="ECO:0000313" key="1">
    <source>
        <dbReference type="Proteomes" id="UP000887565"/>
    </source>
</evidence>
<protein>
    <submittedName>
        <fullName evidence="2">Uncharacterized protein</fullName>
    </submittedName>
</protein>
<dbReference type="WBParaSite" id="nRc.2.0.1.t42196-RA">
    <property type="protein sequence ID" value="nRc.2.0.1.t42196-RA"/>
    <property type="gene ID" value="nRc.2.0.1.g42196"/>
</dbReference>
<dbReference type="Proteomes" id="UP000887565">
    <property type="component" value="Unplaced"/>
</dbReference>
<organism evidence="1 2">
    <name type="scientific">Romanomermis culicivorax</name>
    <name type="common">Nematode worm</name>
    <dbReference type="NCBI Taxonomy" id="13658"/>
    <lineage>
        <taxon>Eukaryota</taxon>
        <taxon>Metazoa</taxon>
        <taxon>Ecdysozoa</taxon>
        <taxon>Nematoda</taxon>
        <taxon>Enoplea</taxon>
        <taxon>Dorylaimia</taxon>
        <taxon>Mermithida</taxon>
        <taxon>Mermithoidea</taxon>
        <taxon>Mermithidae</taxon>
        <taxon>Romanomermis</taxon>
    </lineage>
</organism>
<sequence length="62" mass="6926">IDNLIVCCNHTNTPSNTILSASKQIKTTTVEMRGEEFTQQSKNIQNEKCKSLTEIPARNAMT</sequence>
<name>A0A915KUP4_ROMCU</name>
<reference evidence="2" key="1">
    <citation type="submission" date="2022-11" db="UniProtKB">
        <authorList>
            <consortium name="WormBaseParasite"/>
        </authorList>
    </citation>
    <scope>IDENTIFICATION</scope>
</reference>
<proteinExistence type="predicted"/>
<evidence type="ECO:0000313" key="2">
    <source>
        <dbReference type="WBParaSite" id="nRc.2.0.1.t42196-RA"/>
    </source>
</evidence>
<accession>A0A915KUP4</accession>